<evidence type="ECO:0000256" key="1">
    <source>
        <dbReference type="SAM" id="MobiDB-lite"/>
    </source>
</evidence>
<organism evidence="2 3">
    <name type="scientific">Oedothorax gibbosus</name>
    <dbReference type="NCBI Taxonomy" id="931172"/>
    <lineage>
        <taxon>Eukaryota</taxon>
        <taxon>Metazoa</taxon>
        <taxon>Ecdysozoa</taxon>
        <taxon>Arthropoda</taxon>
        <taxon>Chelicerata</taxon>
        <taxon>Arachnida</taxon>
        <taxon>Araneae</taxon>
        <taxon>Araneomorphae</taxon>
        <taxon>Entelegynae</taxon>
        <taxon>Araneoidea</taxon>
        <taxon>Linyphiidae</taxon>
        <taxon>Erigoninae</taxon>
        <taxon>Oedothorax</taxon>
    </lineage>
</organism>
<proteinExistence type="predicted"/>
<name>A0AAV6TSV5_9ARAC</name>
<reference evidence="2 3" key="1">
    <citation type="journal article" date="2022" name="Nat. Ecol. Evol.">
        <title>A masculinizing supergene underlies an exaggerated male reproductive morph in a spider.</title>
        <authorList>
            <person name="Hendrickx F."/>
            <person name="De Corte Z."/>
            <person name="Sonet G."/>
            <person name="Van Belleghem S.M."/>
            <person name="Kostlbacher S."/>
            <person name="Vangestel C."/>
        </authorList>
    </citation>
    <scope>NUCLEOTIDE SEQUENCE [LARGE SCALE GENOMIC DNA]</scope>
    <source>
        <strain evidence="2">W744_W776</strain>
    </source>
</reference>
<protein>
    <submittedName>
        <fullName evidence="2">Uncharacterized protein</fullName>
    </submittedName>
</protein>
<feature type="region of interest" description="Disordered" evidence="1">
    <location>
        <begin position="1"/>
        <end position="23"/>
    </location>
</feature>
<dbReference type="EMBL" id="JAFNEN010001097">
    <property type="protein sequence ID" value="KAG8174985.1"/>
    <property type="molecule type" value="Genomic_DNA"/>
</dbReference>
<gene>
    <name evidence="2" type="ORF">JTE90_027061</name>
</gene>
<sequence length="366" mass="41375">MGDQGIKSTELHKKHNPDPLPSNSCHKMKKIMDQLMPKLSIGDNSVEKLVYNICKQFSAFMSKYTKNPLSFGTQNIIVGEFFAPLVDIILQNKEIISTSIGSPNNEFKRSMSLSDNKRRESQSYLEAAYKKIKEMEFLNQTNLDTFRKDSAILKERIIRNEQQINNLTNAQTEFLKNAVKLDVTTGKLEETYQKRQQELEGMKRQMIDLFDNEEAHLDRVLKKTTESHQIQNDALAKTVNDLGEIGINLATTASTFQEEVATVKNLPTVAQPVQPWATKSTPPQLPGHDQVHTVLIDRPEGSSNNLEHFKKLLMEATISSATSFKYIAIYCTTTGFKSNAPSEEQSKIVCFFKDSPSFAKLQSQST</sequence>
<dbReference type="Proteomes" id="UP000827092">
    <property type="component" value="Unassembled WGS sequence"/>
</dbReference>
<comment type="caution">
    <text evidence="2">The sequence shown here is derived from an EMBL/GenBank/DDBJ whole genome shotgun (WGS) entry which is preliminary data.</text>
</comment>
<evidence type="ECO:0000313" key="2">
    <source>
        <dbReference type="EMBL" id="KAG8174985.1"/>
    </source>
</evidence>
<accession>A0AAV6TSV5</accession>
<evidence type="ECO:0000313" key="3">
    <source>
        <dbReference type="Proteomes" id="UP000827092"/>
    </source>
</evidence>
<keyword evidence="3" id="KW-1185">Reference proteome</keyword>
<dbReference type="AlphaFoldDB" id="A0AAV6TSV5"/>